<protein>
    <submittedName>
        <fullName evidence="3">(raccoon dog) hypothetical protein</fullName>
    </submittedName>
</protein>
<evidence type="ECO:0000313" key="5">
    <source>
        <dbReference type="Proteomes" id="UP000645828"/>
    </source>
</evidence>
<dbReference type="EMBL" id="CAJHUB010000754">
    <property type="protein sequence ID" value="CAD7682176.1"/>
    <property type="molecule type" value="Genomic_DNA"/>
</dbReference>
<accession>A0A811XU10</accession>
<gene>
    <name evidence="4" type="ORF">NYPRO_LOCUS14968</name>
    <name evidence="3" type="ORF">NYPRO_LOCUS156</name>
</gene>
<dbReference type="Proteomes" id="UP000645828">
    <property type="component" value="Unassembled WGS sequence"/>
</dbReference>
<reference evidence="3" key="1">
    <citation type="submission" date="2020-12" db="EMBL/GenBank/DDBJ databases">
        <authorList>
            <consortium name="Molecular Ecology Group"/>
        </authorList>
    </citation>
    <scope>NUCLEOTIDE SEQUENCE</scope>
    <source>
        <strain evidence="3">TBG_1078</strain>
    </source>
</reference>
<evidence type="ECO:0000259" key="2">
    <source>
        <dbReference type="PROSITE" id="PS51857"/>
    </source>
</evidence>
<feature type="compositionally biased region" description="Basic and acidic residues" evidence="1">
    <location>
        <begin position="156"/>
        <end position="171"/>
    </location>
</feature>
<evidence type="ECO:0000256" key="1">
    <source>
        <dbReference type="SAM" id="MobiDB-lite"/>
    </source>
</evidence>
<proteinExistence type="predicted"/>
<feature type="region of interest" description="Disordered" evidence="1">
    <location>
        <begin position="153"/>
        <end position="236"/>
    </location>
</feature>
<dbReference type="Pfam" id="PF00313">
    <property type="entry name" value="CSD"/>
    <property type="match status" value="1"/>
</dbReference>
<dbReference type="SUPFAM" id="SSF50249">
    <property type="entry name" value="Nucleic acid-binding proteins"/>
    <property type="match status" value="1"/>
</dbReference>
<dbReference type="InterPro" id="IPR002059">
    <property type="entry name" value="CSP_DNA-bd"/>
</dbReference>
<name>A0A811XU10_NYCPR</name>
<evidence type="ECO:0000313" key="3">
    <source>
        <dbReference type="EMBL" id="CAD7666532.1"/>
    </source>
</evidence>
<feature type="compositionally biased region" description="Polar residues" evidence="1">
    <location>
        <begin position="517"/>
        <end position="527"/>
    </location>
</feature>
<dbReference type="AlphaFoldDB" id="A0A811XU10"/>
<dbReference type="InterPro" id="IPR050181">
    <property type="entry name" value="Cold_shock_domain"/>
</dbReference>
<feature type="domain" description="CSD" evidence="2">
    <location>
        <begin position="245"/>
        <end position="314"/>
    </location>
</feature>
<comment type="caution">
    <text evidence="3">The sequence shown here is derived from an EMBL/GenBank/DDBJ whole genome shotgun (WGS) entry which is preliminary data.</text>
</comment>
<dbReference type="SMART" id="SM00357">
    <property type="entry name" value="CSP"/>
    <property type="match status" value="1"/>
</dbReference>
<dbReference type="FunFam" id="2.40.50.140:FF:000274">
    <property type="entry name" value="Mitochondrial RNA binding protein"/>
    <property type="match status" value="1"/>
</dbReference>
<dbReference type="PANTHER" id="PTHR11544">
    <property type="entry name" value="COLD SHOCK DOMAIN CONTAINING PROTEINS"/>
    <property type="match status" value="1"/>
</dbReference>
<dbReference type="PROSITE" id="PS00352">
    <property type="entry name" value="CSD_1"/>
    <property type="match status" value="1"/>
</dbReference>
<feature type="compositionally biased region" description="Basic and acidic residues" evidence="1">
    <location>
        <begin position="505"/>
        <end position="515"/>
    </location>
</feature>
<dbReference type="InterPro" id="IPR019844">
    <property type="entry name" value="CSD_CS"/>
</dbReference>
<organism evidence="3 5">
    <name type="scientific">Nyctereutes procyonoides</name>
    <name type="common">Raccoon dog</name>
    <name type="synonym">Canis procyonoides</name>
    <dbReference type="NCBI Taxonomy" id="34880"/>
    <lineage>
        <taxon>Eukaryota</taxon>
        <taxon>Metazoa</taxon>
        <taxon>Chordata</taxon>
        <taxon>Craniata</taxon>
        <taxon>Vertebrata</taxon>
        <taxon>Euteleostomi</taxon>
        <taxon>Mammalia</taxon>
        <taxon>Eutheria</taxon>
        <taxon>Laurasiatheria</taxon>
        <taxon>Carnivora</taxon>
        <taxon>Caniformia</taxon>
        <taxon>Canidae</taxon>
        <taxon>Nyctereutes</taxon>
    </lineage>
</organism>
<dbReference type="InterPro" id="IPR012340">
    <property type="entry name" value="NA-bd_OB-fold"/>
</dbReference>
<dbReference type="CDD" id="cd04458">
    <property type="entry name" value="CSP_CDS"/>
    <property type="match status" value="1"/>
</dbReference>
<dbReference type="GO" id="GO:0003676">
    <property type="term" value="F:nucleic acid binding"/>
    <property type="evidence" value="ECO:0007669"/>
    <property type="project" value="InterPro"/>
</dbReference>
<sequence>MVTQSIYSLLESLAPTLQVAAIHTVSSGLQRRVIFQQAPKSELFKDAGAPLKNVFLTVVVKGMPCRPSQDYLESSLRRLGISPTKGEIWKVGPLFPPTHSNKQESLQEDHFLELQMHRLSMRDQEYPTETSPWQPLFGLCPVAPGDLKGLSNSLRVKPECPRPRPTHDPSRARLLPPDRAPLPRPPITKDQITSGSQRKESKDSFMSGDPPQAPVAGNLSGDAIPKNTAAAGAKGKVPPKVIAKRVRGSVKWFNVKNGYGFISRHDTQEDVFVHQTAITRNNPHKYQRSVGDGETVEFDVVQGERGTEAANVTGPAGAPVQGSRYAANRPRFRRGFYIRRRAPTPRGPRGAEEDVDEGEASGEGFTEAQGQRRRLPGGPQDRRLRRFPAFRKASAVSRRPSILTPTSGLRPAHLPGSTPASRSEGAPRRGPGPSYLLSRPKGRGTAPGPRPSGGISEELEAEDKESGHDGSGPQQKPPPRYGSRRPNNPPRRPQQAPGAQGQDTVRAEAKIRKSPAETPTSVASAKKSSGAEEEDALVSVVSSAAQAE</sequence>
<evidence type="ECO:0000313" key="4">
    <source>
        <dbReference type="EMBL" id="CAD7682176.1"/>
    </source>
</evidence>
<dbReference type="InterPro" id="IPR011129">
    <property type="entry name" value="CSD"/>
</dbReference>
<feature type="compositionally biased region" description="Low complexity" evidence="1">
    <location>
        <begin position="493"/>
        <end position="502"/>
    </location>
</feature>
<dbReference type="Gene3D" id="2.40.50.140">
    <property type="entry name" value="Nucleic acid-binding proteins"/>
    <property type="match status" value="1"/>
</dbReference>
<dbReference type="PRINTS" id="PR00050">
    <property type="entry name" value="COLDSHOCK"/>
</dbReference>
<dbReference type="EMBL" id="CAJHUB010000603">
    <property type="protein sequence ID" value="CAD7666532.1"/>
    <property type="molecule type" value="Genomic_DNA"/>
</dbReference>
<keyword evidence="5" id="KW-1185">Reference proteome</keyword>
<feature type="region of interest" description="Disordered" evidence="1">
    <location>
        <begin position="336"/>
        <end position="535"/>
    </location>
</feature>
<dbReference type="PROSITE" id="PS51857">
    <property type="entry name" value="CSD_2"/>
    <property type="match status" value="1"/>
</dbReference>